<evidence type="ECO:0000256" key="11">
    <source>
        <dbReference type="SAM" id="MobiDB-lite"/>
    </source>
</evidence>
<keyword evidence="4" id="KW-0597">Phosphoprotein</keyword>
<dbReference type="Pfam" id="PF00071">
    <property type="entry name" value="Ras"/>
    <property type="match status" value="1"/>
</dbReference>
<keyword evidence="3" id="KW-1003">Cell membrane</keyword>
<evidence type="ECO:0000256" key="8">
    <source>
        <dbReference type="ARBA" id="ARBA00053429"/>
    </source>
</evidence>
<dbReference type="GO" id="GO:0005886">
    <property type="term" value="C:plasma membrane"/>
    <property type="evidence" value="ECO:0007669"/>
    <property type="project" value="UniProtKB-SubCell"/>
</dbReference>
<dbReference type="FunFam" id="3.40.50.300:FF:001032">
    <property type="entry name" value="GTP-binding protein REM 2"/>
    <property type="match status" value="1"/>
</dbReference>
<dbReference type="SUPFAM" id="SSF52540">
    <property type="entry name" value="P-loop containing nucleoside triphosphate hydrolases"/>
    <property type="match status" value="1"/>
</dbReference>
<dbReference type="PROSITE" id="PS51419">
    <property type="entry name" value="RAB"/>
    <property type="match status" value="1"/>
</dbReference>
<comment type="caution">
    <text evidence="12">The sequence shown here is derived from an EMBL/GenBank/DDBJ whole genome shotgun (WGS) entry which is preliminary data.</text>
</comment>
<evidence type="ECO:0000256" key="9">
    <source>
        <dbReference type="ARBA" id="ARBA00070754"/>
    </source>
</evidence>
<dbReference type="InterPro" id="IPR001806">
    <property type="entry name" value="Small_GTPase"/>
</dbReference>
<evidence type="ECO:0000256" key="7">
    <source>
        <dbReference type="ARBA" id="ARBA00023136"/>
    </source>
</evidence>
<dbReference type="PROSITE" id="PS51421">
    <property type="entry name" value="RAS"/>
    <property type="match status" value="1"/>
</dbReference>
<dbReference type="SMART" id="SM00173">
    <property type="entry name" value="RAS"/>
    <property type="match status" value="1"/>
</dbReference>
<dbReference type="InterPro" id="IPR027417">
    <property type="entry name" value="P-loop_NTPase"/>
</dbReference>
<dbReference type="PROSITE" id="PS00675">
    <property type="entry name" value="SIGMA54_INTERACT_1"/>
    <property type="match status" value="1"/>
</dbReference>
<evidence type="ECO:0000256" key="5">
    <source>
        <dbReference type="ARBA" id="ARBA00022741"/>
    </source>
</evidence>
<dbReference type="SMART" id="SM00175">
    <property type="entry name" value="RAB"/>
    <property type="match status" value="1"/>
</dbReference>
<dbReference type="InterPro" id="IPR051641">
    <property type="entry name" value="RGK_GTP-binding_reg"/>
</dbReference>
<keyword evidence="13" id="KW-1185">Reference proteome</keyword>
<dbReference type="CDD" id="cd04148">
    <property type="entry name" value="RGK"/>
    <property type="match status" value="1"/>
</dbReference>
<evidence type="ECO:0000256" key="2">
    <source>
        <dbReference type="ARBA" id="ARBA00008846"/>
    </source>
</evidence>
<evidence type="ECO:0000256" key="4">
    <source>
        <dbReference type="ARBA" id="ARBA00022553"/>
    </source>
</evidence>
<dbReference type="GO" id="GO:0005525">
    <property type="term" value="F:GTP binding"/>
    <property type="evidence" value="ECO:0007669"/>
    <property type="project" value="UniProtKB-KW"/>
</dbReference>
<comment type="subcellular location">
    <subcellularLocation>
        <location evidence="1">Cell membrane</location>
    </subcellularLocation>
</comment>
<feature type="region of interest" description="Disordered" evidence="11">
    <location>
        <begin position="356"/>
        <end position="379"/>
    </location>
</feature>
<evidence type="ECO:0000256" key="10">
    <source>
        <dbReference type="ARBA" id="ARBA00076974"/>
    </source>
</evidence>
<comment type="similarity">
    <text evidence="2">Belongs to the small GTPase superfamily. RGK family.</text>
</comment>
<protein>
    <recommendedName>
        <fullName evidence="9">GTP-binding protein REM 2</fullName>
    </recommendedName>
    <alternativeName>
        <fullName evidence="10">Rad and Gem-like GTP-binding protein 2</fullName>
    </alternativeName>
</protein>
<name>A0AAV7QAX8_PLEWA</name>
<dbReference type="EMBL" id="JANPWB010000010">
    <property type="protein sequence ID" value="KAJ1137340.1"/>
    <property type="molecule type" value="Genomic_DNA"/>
</dbReference>
<dbReference type="Gene3D" id="3.40.50.300">
    <property type="entry name" value="P-loop containing nucleotide triphosphate hydrolases"/>
    <property type="match status" value="1"/>
</dbReference>
<dbReference type="AlphaFoldDB" id="A0AAV7QAX8"/>
<dbReference type="GO" id="GO:0003924">
    <property type="term" value="F:GTPase activity"/>
    <property type="evidence" value="ECO:0007669"/>
    <property type="project" value="InterPro"/>
</dbReference>
<evidence type="ECO:0000256" key="3">
    <source>
        <dbReference type="ARBA" id="ARBA00022475"/>
    </source>
</evidence>
<gene>
    <name evidence="12" type="ORF">NDU88_003751</name>
</gene>
<dbReference type="PRINTS" id="PR00449">
    <property type="entry name" value="RASTRNSFRMNG"/>
</dbReference>
<reference evidence="12" key="1">
    <citation type="journal article" date="2022" name="bioRxiv">
        <title>Sequencing and chromosome-scale assembly of the giantPleurodeles waltlgenome.</title>
        <authorList>
            <person name="Brown T."/>
            <person name="Elewa A."/>
            <person name="Iarovenko S."/>
            <person name="Subramanian E."/>
            <person name="Araus A.J."/>
            <person name="Petzold A."/>
            <person name="Susuki M."/>
            <person name="Suzuki K.-i.T."/>
            <person name="Hayashi T."/>
            <person name="Toyoda A."/>
            <person name="Oliveira C."/>
            <person name="Osipova E."/>
            <person name="Leigh N.D."/>
            <person name="Simon A."/>
            <person name="Yun M.H."/>
        </authorList>
    </citation>
    <scope>NUCLEOTIDE SEQUENCE</scope>
    <source>
        <strain evidence="12">20211129_DDA</strain>
        <tissue evidence="12">Liver</tissue>
    </source>
</reference>
<accession>A0AAV7QAX8</accession>
<dbReference type="Proteomes" id="UP001066276">
    <property type="component" value="Chromosome 6"/>
</dbReference>
<keyword evidence="5" id="KW-0547">Nucleotide-binding</keyword>
<evidence type="ECO:0000256" key="1">
    <source>
        <dbReference type="ARBA" id="ARBA00004236"/>
    </source>
</evidence>
<evidence type="ECO:0000313" key="12">
    <source>
        <dbReference type="EMBL" id="KAJ1137340.1"/>
    </source>
</evidence>
<keyword evidence="6" id="KW-0342">GTP-binding</keyword>
<sequence length="412" mass="45895">MSAATEQQRGLHWLETAWGSATALADLQPVLLDCAHKQTDNRKPQGWARTGRGATGRLSCFYATCYGWRIEAAAQPSGISPPREPAVPTALHWLCFNATPDMQANSIIFSRAMTLNKRERPEVLPPLHRGSLPVDPRRRGSMPLPYKHQLRRAQAVDELDWPHVGSPHSGSSDSVLSSDSLPGGGLLKVMLLGESGVGKTALAGIFAGLEESQPQVLQSAEDTYERRILVDNEEATLVVYDIWESMDSCGWIQENCLQMGDAYVIVFSVTDRVSFNKVTELLLRLRTSRPNQDLPIILVGNKSDLVRSREVSREEGRSVAVMLNCKYVETSAALDHNTRELFEGVVRQIRLRRGETREEGEGRGPYPLPPALQEGRRESLTKKAKRFLQNLVAKNSKFFKQRSKSCHDLSVL</sequence>
<comment type="function">
    <text evidence="8">Binds GTP saturably and exhibits a low intrinsic rate of GTP hydrolysis.</text>
</comment>
<dbReference type="InterPro" id="IPR025662">
    <property type="entry name" value="Sigma_54_int_dom_ATP-bd_1"/>
</dbReference>
<evidence type="ECO:0000313" key="13">
    <source>
        <dbReference type="Proteomes" id="UP001066276"/>
    </source>
</evidence>
<organism evidence="12 13">
    <name type="scientific">Pleurodeles waltl</name>
    <name type="common">Iberian ribbed newt</name>
    <dbReference type="NCBI Taxonomy" id="8319"/>
    <lineage>
        <taxon>Eukaryota</taxon>
        <taxon>Metazoa</taxon>
        <taxon>Chordata</taxon>
        <taxon>Craniata</taxon>
        <taxon>Vertebrata</taxon>
        <taxon>Euteleostomi</taxon>
        <taxon>Amphibia</taxon>
        <taxon>Batrachia</taxon>
        <taxon>Caudata</taxon>
        <taxon>Salamandroidea</taxon>
        <taxon>Salamandridae</taxon>
        <taxon>Pleurodelinae</taxon>
        <taxon>Pleurodeles</taxon>
    </lineage>
</organism>
<dbReference type="SMART" id="SM00174">
    <property type="entry name" value="RHO"/>
    <property type="match status" value="1"/>
</dbReference>
<dbReference type="PANTHER" id="PTHR45775:SF5">
    <property type="entry name" value="GTP-BINDING PROTEIN REM 2"/>
    <property type="match status" value="1"/>
</dbReference>
<dbReference type="PANTHER" id="PTHR45775">
    <property type="entry name" value="RAD, GEM/KIR FAMILY MEMBER 2, ISOFORM C"/>
    <property type="match status" value="1"/>
</dbReference>
<keyword evidence="7" id="KW-0472">Membrane</keyword>
<proteinExistence type="inferred from homology"/>
<dbReference type="GO" id="GO:0005246">
    <property type="term" value="F:calcium channel regulator activity"/>
    <property type="evidence" value="ECO:0007669"/>
    <property type="project" value="TreeGrafter"/>
</dbReference>
<evidence type="ECO:0000256" key="6">
    <source>
        <dbReference type="ARBA" id="ARBA00023134"/>
    </source>
</evidence>